<dbReference type="InterPro" id="IPR036259">
    <property type="entry name" value="MFS_trans_sf"/>
</dbReference>
<feature type="transmembrane region" description="Helical" evidence="2">
    <location>
        <begin position="80"/>
        <end position="96"/>
    </location>
</feature>
<feature type="transmembrane region" description="Helical" evidence="2">
    <location>
        <begin position="208"/>
        <end position="232"/>
    </location>
</feature>
<evidence type="ECO:0000313" key="4">
    <source>
        <dbReference type="Proteomes" id="UP000216752"/>
    </source>
</evidence>
<dbReference type="EMBL" id="CP155573">
    <property type="protein sequence ID" value="XFO67612.1"/>
    <property type="molecule type" value="Genomic_DNA"/>
</dbReference>
<feature type="transmembrane region" description="Helical" evidence="2">
    <location>
        <begin position="166"/>
        <end position="187"/>
    </location>
</feature>
<dbReference type="Proteomes" id="UP000216752">
    <property type="component" value="Chromosome"/>
</dbReference>
<feature type="transmembrane region" description="Helical" evidence="2">
    <location>
        <begin position="367"/>
        <end position="385"/>
    </location>
</feature>
<keyword evidence="2" id="KW-1133">Transmembrane helix</keyword>
<keyword evidence="2" id="KW-0472">Membrane</keyword>
<dbReference type="Gene3D" id="1.20.1250.20">
    <property type="entry name" value="MFS general substrate transporter like domains"/>
    <property type="match status" value="2"/>
</dbReference>
<accession>A0ABZ3IPK1</accession>
<dbReference type="InterPro" id="IPR011701">
    <property type="entry name" value="MFS"/>
</dbReference>
<organism evidence="3 4">
    <name type="scientific">Sporomusa silvacetica DSM 10669</name>
    <dbReference type="NCBI Taxonomy" id="1123289"/>
    <lineage>
        <taxon>Bacteria</taxon>
        <taxon>Bacillati</taxon>
        <taxon>Bacillota</taxon>
        <taxon>Negativicutes</taxon>
        <taxon>Selenomonadales</taxon>
        <taxon>Sporomusaceae</taxon>
        <taxon>Sporomusa</taxon>
    </lineage>
</organism>
<dbReference type="Pfam" id="PF07690">
    <property type="entry name" value="MFS_1"/>
    <property type="match status" value="1"/>
</dbReference>
<evidence type="ECO:0000256" key="2">
    <source>
        <dbReference type="SAM" id="Phobius"/>
    </source>
</evidence>
<feature type="transmembrane region" description="Helical" evidence="2">
    <location>
        <begin position="296"/>
        <end position="319"/>
    </location>
</feature>
<gene>
    <name evidence="3" type="ORF">SPSIL_038310</name>
</gene>
<feature type="transmembrane region" description="Helical" evidence="2">
    <location>
        <begin position="102"/>
        <end position="120"/>
    </location>
</feature>
<feature type="transmembrane region" description="Helical" evidence="2">
    <location>
        <begin position="271"/>
        <end position="290"/>
    </location>
</feature>
<protein>
    <recommendedName>
        <fullName evidence="5">Major facilitator superfamily protein</fullName>
    </recommendedName>
</protein>
<sequence>MKLKFFNSLDRNYVLFLLSTAFVGIAQSVDGAALTNYLKEGLGMMILERSALEFPREMPGLLMVGVIGMLSFLGDVKTMLVGNLFSAVGMFAMGIIPAEYSYIVLSIFVYNLGTHVYLPLSNSIGMSFASAGDLGKKLGQMNAVNTLALVCGSAILWMLFKFIHISYMTAFTIGAIAFLLAAVPLFFMQPVHSVRKAGRFIFRKEYRLYYWLCVLYGARKQIFITFGPWVLVDVFRQPVTTMTMLFFIVSIAGVFTKPWIGRMIDHLGERFVLSSEALGCFLVCLGYAFADNIFGAQWAVLVICMCYILDQMMTAVSMARATYMKKIAVQPEDVSPSLSLGISIDHLVTMFLPIFGGLVWYNSGPNGYKYVFMGGAVIALLNLISTRFIQIDSPKAPVQTSQV</sequence>
<evidence type="ECO:0000313" key="3">
    <source>
        <dbReference type="EMBL" id="XFO67612.1"/>
    </source>
</evidence>
<dbReference type="RefSeq" id="WP_094606298.1">
    <property type="nucleotide sequence ID" value="NZ_CP155573.1"/>
</dbReference>
<name>A0ABZ3IPK1_9FIRM</name>
<dbReference type="SUPFAM" id="SSF103473">
    <property type="entry name" value="MFS general substrate transporter"/>
    <property type="match status" value="1"/>
</dbReference>
<feature type="transmembrane region" description="Helical" evidence="2">
    <location>
        <begin position="55"/>
        <end position="73"/>
    </location>
</feature>
<feature type="transmembrane region" description="Helical" evidence="2">
    <location>
        <begin position="340"/>
        <end position="361"/>
    </location>
</feature>
<keyword evidence="2" id="KW-0812">Transmembrane</keyword>
<comment type="subcellular location">
    <subcellularLocation>
        <location evidence="1">Cell membrane</location>
        <topology evidence="1">Multi-pass membrane protein</topology>
    </subcellularLocation>
</comment>
<evidence type="ECO:0008006" key="5">
    <source>
        <dbReference type="Google" id="ProtNLM"/>
    </source>
</evidence>
<proteinExistence type="predicted"/>
<reference evidence="3" key="1">
    <citation type="submission" date="2024-05" db="EMBL/GenBank/DDBJ databases">
        <title>Isolation and characterization of Sporomusa carbonis sp. nov., a carboxydotrophic hydrogenogen in the genus of Sporomusa isolated from a charcoal burning pile.</title>
        <authorList>
            <person name="Boeer T."/>
            <person name="Rosenbaum F."/>
            <person name="Eysell L."/>
            <person name="Mueller V."/>
            <person name="Daniel R."/>
            <person name="Poehlein A."/>
        </authorList>
    </citation>
    <scope>NUCLEOTIDE SEQUENCE [LARGE SCALE GENOMIC DNA]</scope>
    <source>
        <strain evidence="3">DSM 10669</strain>
    </source>
</reference>
<evidence type="ECO:0000256" key="1">
    <source>
        <dbReference type="ARBA" id="ARBA00004651"/>
    </source>
</evidence>
<keyword evidence="4" id="KW-1185">Reference proteome</keyword>
<feature type="transmembrane region" description="Helical" evidence="2">
    <location>
        <begin position="141"/>
        <end position="160"/>
    </location>
</feature>
<feature type="transmembrane region" description="Helical" evidence="2">
    <location>
        <begin position="238"/>
        <end position="259"/>
    </location>
</feature>